<keyword evidence="5" id="KW-1185">Reference proteome</keyword>
<accession>A0A9X7W1P3</accession>
<comment type="pathway">
    <text evidence="1">Cofactor biosynthesis; adenosylcobalamin biosynthesis.</text>
</comment>
<name>A0A9X7W1P3_9BACL</name>
<dbReference type="GO" id="GO:0016994">
    <property type="term" value="F:precorrin-6A reductase activity"/>
    <property type="evidence" value="ECO:0007669"/>
    <property type="project" value="UniProtKB-EC"/>
</dbReference>
<dbReference type="AlphaFoldDB" id="A0A9X7W1P3"/>
<evidence type="ECO:0000256" key="3">
    <source>
        <dbReference type="ARBA" id="ARBA00023002"/>
    </source>
</evidence>
<organism evidence="4 5">
    <name type="scientific">Alicyclobacillus mengziensis</name>
    <dbReference type="NCBI Taxonomy" id="2931921"/>
    <lineage>
        <taxon>Bacteria</taxon>
        <taxon>Bacillati</taxon>
        <taxon>Bacillota</taxon>
        <taxon>Bacilli</taxon>
        <taxon>Bacillales</taxon>
        <taxon>Alicyclobacillaceae</taxon>
        <taxon>Alicyclobacillus</taxon>
    </lineage>
</organism>
<dbReference type="Proteomes" id="UP000663505">
    <property type="component" value="Chromosome"/>
</dbReference>
<keyword evidence="2" id="KW-0169">Cobalamin biosynthesis</keyword>
<dbReference type="Pfam" id="PF02571">
    <property type="entry name" value="CbiJ"/>
    <property type="match status" value="1"/>
</dbReference>
<evidence type="ECO:0000256" key="2">
    <source>
        <dbReference type="ARBA" id="ARBA00022573"/>
    </source>
</evidence>
<dbReference type="KEGG" id="afx:JZ786_06485"/>
<dbReference type="PANTHER" id="PTHR36925:SF1">
    <property type="entry name" value="COBALT-PRECORRIN-6A REDUCTASE"/>
    <property type="match status" value="1"/>
</dbReference>
<evidence type="ECO:0000313" key="4">
    <source>
        <dbReference type="EMBL" id="QSO48615.1"/>
    </source>
</evidence>
<dbReference type="GO" id="GO:0009236">
    <property type="term" value="P:cobalamin biosynthetic process"/>
    <property type="evidence" value="ECO:0007669"/>
    <property type="project" value="UniProtKB-KW"/>
</dbReference>
<dbReference type="InterPro" id="IPR003723">
    <property type="entry name" value="Precorrin-6x_reduct"/>
</dbReference>
<dbReference type="EMBL" id="CP071182">
    <property type="protein sequence ID" value="QSO48615.1"/>
    <property type="molecule type" value="Genomic_DNA"/>
</dbReference>
<keyword evidence="3 4" id="KW-0560">Oxidoreductase</keyword>
<sequence length="267" mass="29314">MVFFMAGTSDARDLAVRLKQQGQALLASVVTDSAAHSLQEAGIEVRTGRLNVTEMSELLRTTGSRVLVDASHPFAEEAHRTAMQAAETVGIPYVRYERASKTYDHPRVTWVDTYEQAAEAAYARRGSIMLTTGSKTLQVFTKVLPQLPDVRLVARLLPNVENMEKCARLGLEAKNIIGMQGPFSKEFNQALYRQYNTTLMVTKESGGPGSVDEKVEAAIDMGIDVVIIRRPKLAYGNSYTTFDRVIAEVGRLTRPNASDVLSKSGEG</sequence>
<dbReference type="EC" id="1.3.1.54" evidence="4"/>
<dbReference type="NCBIfam" id="TIGR00715">
    <property type="entry name" value="precor6x_red"/>
    <property type="match status" value="1"/>
</dbReference>
<dbReference type="PANTHER" id="PTHR36925">
    <property type="entry name" value="COBALT-PRECORRIN-6A REDUCTASE"/>
    <property type="match status" value="1"/>
</dbReference>
<reference evidence="4 5" key="1">
    <citation type="submission" date="2021-02" db="EMBL/GenBank/DDBJ databases">
        <title>Alicyclobacillus curvatus sp. nov. and Alicyclobacillus mengziensis sp. nov., two acidophilic bacteria isolated from acid mine drainage.</title>
        <authorList>
            <person name="Huang Y."/>
        </authorList>
    </citation>
    <scope>NUCLEOTIDE SEQUENCE [LARGE SCALE GENOMIC DNA]</scope>
    <source>
        <strain evidence="4 5">S30H14</strain>
    </source>
</reference>
<proteinExistence type="predicted"/>
<evidence type="ECO:0000256" key="1">
    <source>
        <dbReference type="ARBA" id="ARBA00004953"/>
    </source>
</evidence>
<dbReference type="PROSITE" id="PS51014">
    <property type="entry name" value="COBK_CBIJ"/>
    <property type="match status" value="1"/>
</dbReference>
<protein>
    <submittedName>
        <fullName evidence="4">Precorrin-6A reductase</fullName>
        <ecNumber evidence="4">1.3.1.54</ecNumber>
    </submittedName>
</protein>
<gene>
    <name evidence="4" type="primary">cobK</name>
    <name evidence="4" type="ORF">JZ786_06485</name>
</gene>
<dbReference type="RefSeq" id="WP_206657945.1">
    <property type="nucleotide sequence ID" value="NZ_CP071182.1"/>
</dbReference>
<evidence type="ECO:0000313" key="5">
    <source>
        <dbReference type="Proteomes" id="UP000663505"/>
    </source>
</evidence>